<feature type="signal peptide" evidence="1">
    <location>
        <begin position="1"/>
        <end position="31"/>
    </location>
</feature>
<dbReference type="OrthoDB" id="4248424at2"/>
<sequence length="131" mass="13659">MKSTLTHLKHLSALSGAAATLVVLTTVPAAATPTSTPYVPRPALTAQASASSVRISEEFRISGESHDMPAGTPVTLQQRQGARWVPLPASVNTTPQGTYKMRVVLGLEGRNALRVAGGEAVSPVVHVTVRP</sequence>
<evidence type="ECO:0000313" key="3">
    <source>
        <dbReference type="Proteomes" id="UP000322927"/>
    </source>
</evidence>
<feature type="chain" id="PRO_5024799974" description="Bacterial Ig domain-containing protein" evidence="1">
    <location>
        <begin position="32"/>
        <end position="131"/>
    </location>
</feature>
<dbReference type="Proteomes" id="UP000322927">
    <property type="component" value="Chromosome"/>
</dbReference>
<proteinExistence type="predicted"/>
<accession>A0A5P2BRF3</accession>
<organism evidence="2 3">
    <name type="scientific">Streptomyces venezuelae</name>
    <dbReference type="NCBI Taxonomy" id="54571"/>
    <lineage>
        <taxon>Bacteria</taxon>
        <taxon>Bacillati</taxon>
        <taxon>Actinomycetota</taxon>
        <taxon>Actinomycetes</taxon>
        <taxon>Kitasatosporales</taxon>
        <taxon>Streptomycetaceae</taxon>
        <taxon>Streptomyces</taxon>
    </lineage>
</organism>
<protein>
    <recommendedName>
        <fullName evidence="4">Bacterial Ig domain-containing protein</fullName>
    </recommendedName>
</protein>
<dbReference type="RefSeq" id="WP_150214656.1">
    <property type="nucleotide sequence ID" value="NZ_CP029192.1"/>
</dbReference>
<name>A0A5P2BRF3_STRVZ</name>
<evidence type="ECO:0000256" key="1">
    <source>
        <dbReference type="SAM" id="SignalP"/>
    </source>
</evidence>
<evidence type="ECO:0000313" key="2">
    <source>
        <dbReference type="EMBL" id="QES32757.1"/>
    </source>
</evidence>
<reference evidence="2 3" key="1">
    <citation type="submission" date="2018-05" db="EMBL/GenBank/DDBJ databases">
        <title>Streptomyces venezuelae.</title>
        <authorList>
            <person name="Kim W."/>
            <person name="Lee N."/>
            <person name="Cho B.-K."/>
        </authorList>
    </citation>
    <scope>NUCLEOTIDE SEQUENCE [LARGE SCALE GENOMIC DNA]</scope>
    <source>
        <strain evidence="2 3">ATCC 14584</strain>
    </source>
</reference>
<dbReference type="EMBL" id="CP029192">
    <property type="protein sequence ID" value="QES32757.1"/>
    <property type="molecule type" value="Genomic_DNA"/>
</dbReference>
<gene>
    <name evidence="2" type="ORF">DEJ48_04495</name>
</gene>
<keyword evidence="1" id="KW-0732">Signal</keyword>
<dbReference type="AlphaFoldDB" id="A0A5P2BRF3"/>
<evidence type="ECO:0008006" key="4">
    <source>
        <dbReference type="Google" id="ProtNLM"/>
    </source>
</evidence>